<dbReference type="SUPFAM" id="SSF47384">
    <property type="entry name" value="Homodimeric domain of signal transducing histidine kinase"/>
    <property type="match status" value="1"/>
</dbReference>
<dbReference type="InterPro" id="IPR003661">
    <property type="entry name" value="HisK_dim/P_dom"/>
</dbReference>
<comment type="catalytic activity">
    <reaction evidence="1">
        <text>ATP + protein L-histidine = ADP + protein N-phospho-L-histidine.</text>
        <dbReference type="EC" id="2.7.13.3"/>
    </reaction>
</comment>
<dbReference type="InterPro" id="IPR036890">
    <property type="entry name" value="HATPase_C_sf"/>
</dbReference>
<feature type="coiled-coil region" evidence="5">
    <location>
        <begin position="140"/>
        <end position="199"/>
    </location>
</feature>
<evidence type="ECO:0000259" key="7">
    <source>
        <dbReference type="PROSITE" id="PS50109"/>
    </source>
</evidence>
<dbReference type="SMART" id="SM00448">
    <property type="entry name" value="REC"/>
    <property type="match status" value="1"/>
</dbReference>
<evidence type="ECO:0000256" key="1">
    <source>
        <dbReference type="ARBA" id="ARBA00000085"/>
    </source>
</evidence>
<dbReference type="EC" id="2.7.13.3" evidence="2"/>
<dbReference type="SMART" id="SM00388">
    <property type="entry name" value="HisKA"/>
    <property type="match status" value="1"/>
</dbReference>
<dbReference type="PROSITE" id="PS50110">
    <property type="entry name" value="RESPONSE_REGULATORY"/>
    <property type="match status" value="1"/>
</dbReference>
<dbReference type="PANTHER" id="PTHR43065:SF49">
    <property type="entry name" value="HISTIDINE KINASE"/>
    <property type="match status" value="1"/>
</dbReference>
<organism evidence="9 10">
    <name type="scientific">Trinickia symbiotica</name>
    <dbReference type="NCBI Taxonomy" id="863227"/>
    <lineage>
        <taxon>Bacteria</taxon>
        <taxon>Pseudomonadati</taxon>
        <taxon>Pseudomonadota</taxon>
        <taxon>Betaproteobacteria</taxon>
        <taxon>Burkholderiales</taxon>
        <taxon>Burkholderiaceae</taxon>
        <taxon>Trinickia</taxon>
    </lineage>
</organism>
<protein>
    <recommendedName>
        <fullName evidence="2">histidine kinase</fullName>
        <ecNumber evidence="2">2.7.13.3</ecNumber>
    </recommendedName>
</protein>
<keyword evidence="9" id="KW-0808">Transferase</keyword>
<dbReference type="GO" id="GO:0000155">
    <property type="term" value="F:phosphorelay sensor kinase activity"/>
    <property type="evidence" value="ECO:0007669"/>
    <property type="project" value="InterPro"/>
</dbReference>
<feature type="domain" description="Response regulatory" evidence="8">
    <location>
        <begin position="450"/>
        <end position="561"/>
    </location>
</feature>
<dbReference type="SUPFAM" id="SSF55874">
    <property type="entry name" value="ATPase domain of HSP90 chaperone/DNA topoisomerase II/histidine kinase"/>
    <property type="match status" value="1"/>
</dbReference>
<evidence type="ECO:0000256" key="5">
    <source>
        <dbReference type="SAM" id="Coils"/>
    </source>
</evidence>
<comment type="caution">
    <text evidence="9">The sequence shown here is derived from an EMBL/GenBank/DDBJ whole genome shotgun (WGS) entry which is preliminary data.</text>
</comment>
<gene>
    <name evidence="9" type="ORF">C0Z20_10850</name>
</gene>
<dbReference type="SUPFAM" id="SSF52172">
    <property type="entry name" value="CheY-like"/>
    <property type="match status" value="1"/>
</dbReference>
<evidence type="ECO:0000256" key="2">
    <source>
        <dbReference type="ARBA" id="ARBA00012438"/>
    </source>
</evidence>
<feature type="region of interest" description="Disordered" evidence="6">
    <location>
        <begin position="562"/>
        <end position="582"/>
    </location>
</feature>
<dbReference type="Pfam" id="PF00512">
    <property type="entry name" value="HisKA"/>
    <property type="match status" value="1"/>
</dbReference>
<reference evidence="9 10" key="1">
    <citation type="submission" date="2018-01" db="EMBL/GenBank/DDBJ databases">
        <title>Whole genome analyses suggest that Burkholderia sensu lato contains two further novel genera in the rhizoxinica-symbiotica group Mycetohabitans gen. nov., and Trinickia gen. nov.: implications for the evolution of diazotrophy and nodulation in the Burkholderiaceae.</title>
        <authorList>
            <person name="Estrada-de los Santos P."/>
            <person name="Palmer M."/>
            <person name="Chavez-Ramirez B."/>
            <person name="Beukes C."/>
            <person name="Steenkamp E.T."/>
            <person name="Hirsch A.M."/>
            <person name="Manyaka P."/>
            <person name="Maluk M."/>
            <person name="Lafos M."/>
            <person name="Crook M."/>
            <person name="Gross E."/>
            <person name="Simon M.F."/>
            <person name="Bueno dos Reis Junior F."/>
            <person name="Poole P.S."/>
            <person name="Venter S.N."/>
            <person name="James E.K."/>
        </authorList>
    </citation>
    <scope>NUCLEOTIDE SEQUENCE [LARGE SCALE GENOMIC DNA]</scope>
    <source>
        <strain evidence="9 10">JPY 581</strain>
    </source>
</reference>
<dbReference type="PANTHER" id="PTHR43065">
    <property type="entry name" value="SENSOR HISTIDINE KINASE"/>
    <property type="match status" value="1"/>
</dbReference>
<dbReference type="Proteomes" id="UP000235777">
    <property type="component" value="Unassembled WGS sequence"/>
</dbReference>
<dbReference type="InterPro" id="IPR001789">
    <property type="entry name" value="Sig_transdc_resp-reg_receiver"/>
</dbReference>
<feature type="domain" description="Histidine kinase" evidence="7">
    <location>
        <begin position="208"/>
        <end position="425"/>
    </location>
</feature>
<evidence type="ECO:0000259" key="8">
    <source>
        <dbReference type="PROSITE" id="PS50110"/>
    </source>
</evidence>
<evidence type="ECO:0000256" key="6">
    <source>
        <dbReference type="SAM" id="MobiDB-lite"/>
    </source>
</evidence>
<evidence type="ECO:0000313" key="9">
    <source>
        <dbReference type="EMBL" id="PMS36604.1"/>
    </source>
</evidence>
<dbReference type="Gene3D" id="1.10.287.130">
    <property type="match status" value="1"/>
</dbReference>
<evidence type="ECO:0000256" key="3">
    <source>
        <dbReference type="ARBA" id="ARBA00022553"/>
    </source>
</evidence>
<dbReference type="InterPro" id="IPR004358">
    <property type="entry name" value="Sig_transdc_His_kin-like_C"/>
</dbReference>
<dbReference type="SMART" id="SM00387">
    <property type="entry name" value="HATPase_c"/>
    <property type="match status" value="1"/>
</dbReference>
<dbReference type="InterPro" id="IPR011006">
    <property type="entry name" value="CheY-like_superfamily"/>
</dbReference>
<dbReference type="Pfam" id="PF00072">
    <property type="entry name" value="Response_reg"/>
    <property type="match status" value="1"/>
</dbReference>
<evidence type="ECO:0000256" key="4">
    <source>
        <dbReference type="PROSITE-ProRule" id="PRU00169"/>
    </source>
</evidence>
<keyword evidence="3 4" id="KW-0597">Phosphoprotein</keyword>
<dbReference type="AlphaFoldDB" id="A0A2N7X4R9"/>
<evidence type="ECO:0000313" key="10">
    <source>
        <dbReference type="Proteomes" id="UP000235777"/>
    </source>
</evidence>
<dbReference type="PRINTS" id="PR00344">
    <property type="entry name" value="BCTRLSENSOR"/>
</dbReference>
<dbReference type="Gene3D" id="3.30.565.10">
    <property type="entry name" value="Histidine kinase-like ATPase, C-terminal domain"/>
    <property type="match status" value="1"/>
</dbReference>
<keyword evidence="10" id="KW-1185">Reference proteome</keyword>
<dbReference type="PROSITE" id="PS50109">
    <property type="entry name" value="HIS_KIN"/>
    <property type="match status" value="1"/>
</dbReference>
<keyword evidence="5" id="KW-0175">Coiled coil</keyword>
<dbReference type="Gene3D" id="3.40.50.2300">
    <property type="match status" value="1"/>
</dbReference>
<dbReference type="InterPro" id="IPR036097">
    <property type="entry name" value="HisK_dim/P_sf"/>
</dbReference>
<dbReference type="EMBL" id="PNYC01000006">
    <property type="protein sequence ID" value="PMS36604.1"/>
    <property type="molecule type" value="Genomic_DNA"/>
</dbReference>
<accession>A0A2N7X4R9</accession>
<proteinExistence type="predicted"/>
<keyword evidence="9" id="KW-0418">Kinase</keyword>
<dbReference type="InterPro" id="IPR003594">
    <property type="entry name" value="HATPase_dom"/>
</dbReference>
<dbReference type="InterPro" id="IPR005467">
    <property type="entry name" value="His_kinase_dom"/>
</dbReference>
<dbReference type="CDD" id="cd00082">
    <property type="entry name" value="HisKA"/>
    <property type="match status" value="1"/>
</dbReference>
<name>A0A2N7X4R9_9BURK</name>
<sequence>MTTPTEIDGRALILAPHGRDAAIAAALLRQSETESIICSDLTHLSALLGDDIGCAVLTQEALCDADLGAATAWVARQPPWSDLPFIVLTQRGGLSDRIADAQSLSEALRNVIFLERPFHPMTFVSVVQNARRGRYRQYEARSRMEELHESEARLRRLNETLEAKVAERTAQLERAHEAVLEEMRQRERTEEALRQVQKMEMIGQLTGGVAHDFNNLLMAVMGNLELLRKQASNERIVRLIDGALRGAQRGASLTQRLLAFTRQQDLRIEPTHLSHLVRGMIDLLERSVGASIELKFALPEDLPLTLVDANQIELAVLNLVVNARDAMPDGGAVSIAVDAVHSSKCADLEAGDYVRLTVSDTGHGMDPKTLSRATEPFFTTKEVGKGTGLGLSMIHGLALQLNGALRLSSAAGRGTQAELWLPVTSQALSVPATAEPESPVIEPAVAARATILLVDDDALISTSTAYLLEDMGHEVIEVNSGADALSVLEQGRNVDLLITDYAMPKMTGAQLARAARELRPGLPILIATGYADLPQAMSMDIPRLRKPYQQKQLVAEIAKALGGARSSAVDERQQSPSGSGYR</sequence>
<dbReference type="Pfam" id="PF02518">
    <property type="entry name" value="HATPase_c"/>
    <property type="match status" value="1"/>
</dbReference>
<feature type="modified residue" description="4-aspartylphosphate" evidence="4">
    <location>
        <position position="500"/>
    </location>
</feature>